<name>A0AB39KV18_9CAUL</name>
<dbReference type="Pfam" id="PF00805">
    <property type="entry name" value="Pentapeptide"/>
    <property type="match status" value="6"/>
</dbReference>
<gene>
    <name evidence="1" type="ORF">ABOZ73_02955</name>
</gene>
<dbReference type="PANTHER" id="PTHR14136">
    <property type="entry name" value="BTB_POZ DOMAIN-CONTAINING PROTEIN KCTD9"/>
    <property type="match status" value="1"/>
</dbReference>
<dbReference type="Gene3D" id="2.160.20.80">
    <property type="entry name" value="E3 ubiquitin-protein ligase SopA"/>
    <property type="match status" value="4"/>
</dbReference>
<organism evidence="1">
    <name type="scientific">Caulobacter sp. 73W</name>
    <dbReference type="NCBI Taxonomy" id="3161137"/>
    <lineage>
        <taxon>Bacteria</taxon>
        <taxon>Pseudomonadati</taxon>
        <taxon>Pseudomonadota</taxon>
        <taxon>Alphaproteobacteria</taxon>
        <taxon>Caulobacterales</taxon>
        <taxon>Caulobacteraceae</taxon>
        <taxon>Caulobacter</taxon>
    </lineage>
</organism>
<accession>A0AB39KV18</accession>
<dbReference type="PANTHER" id="PTHR14136:SF17">
    <property type="entry name" value="BTB_POZ DOMAIN-CONTAINING PROTEIN KCTD9"/>
    <property type="match status" value="1"/>
</dbReference>
<dbReference type="InterPro" id="IPR001646">
    <property type="entry name" value="5peptide_repeat"/>
</dbReference>
<dbReference type="SUPFAM" id="SSF141571">
    <property type="entry name" value="Pentapeptide repeat-like"/>
    <property type="match status" value="3"/>
</dbReference>
<dbReference type="RefSeq" id="WP_369060580.1">
    <property type="nucleotide sequence ID" value="NZ_CP158375.1"/>
</dbReference>
<sequence length="422" mass="45250">MVASPAPGVTHRRLTQQEVDLICAKHDRLWSARMGGARAVFSFTDLSGLDLRGRNLCDADFSGAIMHQIRMGGARLDNAVLFGADMTEADLIEASLRRADMRGACLRGANLTGADMFEADLREGAIAAADRKEGYRVMEHTQRGGLSTQAQSTNLVGANLERSRLSGIMAIRADFTDAVLKDAKLVRANLKQASLSGCNLAGADLSGADLRGADLRDAIMVGAKTFAWNTIDANLQGVLTDPKEIKDDHSSPYPQMVRDHAKWCETGGAEGKPSLFDKADLRSLGSIKGFNLTALSAKGAVFYGLDMEGVQLQGAQLQGADLRSCNLRRADLRGAKLNGAKLSEADMRDAQLGPLLIGKDRVLPSDLSEAVLKNADLARADLRQAILRGADISRANFTNAMLKDIDLTEVIRQGARGLDGFI</sequence>
<dbReference type="AlphaFoldDB" id="A0AB39KV18"/>
<proteinExistence type="predicted"/>
<evidence type="ECO:0000313" key="1">
    <source>
        <dbReference type="EMBL" id="XDO97392.1"/>
    </source>
</evidence>
<dbReference type="EMBL" id="CP158375">
    <property type="protein sequence ID" value="XDO97392.1"/>
    <property type="molecule type" value="Genomic_DNA"/>
</dbReference>
<protein>
    <submittedName>
        <fullName evidence="1">Pentapeptide repeat-containing protein</fullName>
    </submittedName>
</protein>
<reference evidence="1" key="1">
    <citation type="submission" date="2024-06" db="EMBL/GenBank/DDBJ databases">
        <title>Caulobacter inopinatus, sp. nov.</title>
        <authorList>
            <person name="Donachie S.P."/>
        </authorList>
    </citation>
    <scope>NUCLEOTIDE SEQUENCE</scope>
    <source>
        <strain evidence="1">73W</strain>
    </source>
</reference>
<dbReference type="InterPro" id="IPR051082">
    <property type="entry name" value="Pentapeptide-BTB/POZ_domain"/>
</dbReference>